<gene>
    <name evidence="1" type="ORF">SNAT2548_LOCUS10658</name>
</gene>
<dbReference type="InterPro" id="IPR036873">
    <property type="entry name" value="Rhodanese-like_dom_sf"/>
</dbReference>
<dbReference type="Gene3D" id="3.40.250.10">
    <property type="entry name" value="Rhodanese-like domain"/>
    <property type="match status" value="1"/>
</dbReference>
<protein>
    <submittedName>
        <fullName evidence="1">Uncharacterized protein</fullName>
    </submittedName>
</protein>
<evidence type="ECO:0000313" key="1">
    <source>
        <dbReference type="EMBL" id="CAE7239621.1"/>
    </source>
</evidence>
<keyword evidence="2" id="KW-1185">Reference proteome</keyword>
<dbReference type="EMBL" id="CAJNDS010000890">
    <property type="protein sequence ID" value="CAE7239621.1"/>
    <property type="molecule type" value="Genomic_DNA"/>
</dbReference>
<proteinExistence type="predicted"/>
<dbReference type="Proteomes" id="UP000604046">
    <property type="component" value="Unassembled WGS sequence"/>
</dbReference>
<evidence type="ECO:0000313" key="2">
    <source>
        <dbReference type="Proteomes" id="UP000604046"/>
    </source>
</evidence>
<sequence length="419" mass="47547">MDPRVPKVLWSMNLVMWIALRVYSRFLVRRLQPNQSTIDVETWRKLWWERPAATKLCVGSFPCPPYTANMEGSGHPRWDAGDLFRSRTGWPTSAEAWEERLRLHDGNLSEFGASAPRTFEELSVLLRDGLEPLLLIDREQWGPLRAALPNCDFRLVFRNEFREAQWDNRDAVQWGTPTRLRALVDARNVTMSDFADKQLDLSVSIRVHVAELGQEPEVLPMVAERIERIVFAGTEAVALMAAYEETIRTSEHPAIAQARPAISSMKLDALQLPMEALAEAVPNAFVERVPASTALEWVAQDPVRNVVVCAAKYSFLHDSAFYISEQEMEEHGDSLYNLVCHRGAERVLFHCDHSNSRGPCVAESFLEILRRQKNDKMRSYVIDHGNRAMDFPGMRNLRGQGNEAARAAGLRAVRVATKP</sequence>
<comment type="caution">
    <text evidence="1">The sequence shown here is derived from an EMBL/GenBank/DDBJ whole genome shotgun (WGS) entry which is preliminary data.</text>
</comment>
<dbReference type="AlphaFoldDB" id="A0A812L5T5"/>
<organism evidence="1 2">
    <name type="scientific">Symbiodinium natans</name>
    <dbReference type="NCBI Taxonomy" id="878477"/>
    <lineage>
        <taxon>Eukaryota</taxon>
        <taxon>Sar</taxon>
        <taxon>Alveolata</taxon>
        <taxon>Dinophyceae</taxon>
        <taxon>Suessiales</taxon>
        <taxon>Symbiodiniaceae</taxon>
        <taxon>Symbiodinium</taxon>
    </lineage>
</organism>
<accession>A0A812L5T5</accession>
<reference evidence="1" key="1">
    <citation type="submission" date="2021-02" db="EMBL/GenBank/DDBJ databases">
        <authorList>
            <person name="Dougan E. K."/>
            <person name="Rhodes N."/>
            <person name="Thang M."/>
            <person name="Chan C."/>
        </authorList>
    </citation>
    <scope>NUCLEOTIDE SEQUENCE</scope>
</reference>
<name>A0A812L5T5_9DINO</name>